<evidence type="ECO:0008006" key="3">
    <source>
        <dbReference type="Google" id="ProtNLM"/>
    </source>
</evidence>
<dbReference type="Gene3D" id="3.40.50.1820">
    <property type="entry name" value="alpha/beta hydrolase"/>
    <property type="match status" value="1"/>
</dbReference>
<reference evidence="1 2" key="1">
    <citation type="journal article" date="2015" name="Genome Biol. Evol.">
        <title>The genome of winter moth (Operophtera brumata) provides a genomic perspective on sexual dimorphism and phenology.</title>
        <authorList>
            <person name="Derks M.F."/>
            <person name="Smit S."/>
            <person name="Salis L."/>
            <person name="Schijlen E."/>
            <person name="Bossers A."/>
            <person name="Mateman C."/>
            <person name="Pijl A.S."/>
            <person name="de Ridder D."/>
            <person name="Groenen M.A."/>
            <person name="Visser M.E."/>
            <person name="Megens H.J."/>
        </authorList>
    </citation>
    <scope>NUCLEOTIDE SEQUENCE [LARGE SCALE GENOMIC DNA]</scope>
    <source>
        <strain evidence="1">WM2013NL</strain>
        <tissue evidence="1">Head and thorax</tissue>
    </source>
</reference>
<organism evidence="1 2">
    <name type="scientific">Operophtera brumata</name>
    <name type="common">Winter moth</name>
    <name type="synonym">Phalaena brumata</name>
    <dbReference type="NCBI Taxonomy" id="104452"/>
    <lineage>
        <taxon>Eukaryota</taxon>
        <taxon>Metazoa</taxon>
        <taxon>Ecdysozoa</taxon>
        <taxon>Arthropoda</taxon>
        <taxon>Hexapoda</taxon>
        <taxon>Insecta</taxon>
        <taxon>Pterygota</taxon>
        <taxon>Neoptera</taxon>
        <taxon>Endopterygota</taxon>
        <taxon>Lepidoptera</taxon>
        <taxon>Glossata</taxon>
        <taxon>Ditrysia</taxon>
        <taxon>Geometroidea</taxon>
        <taxon>Geometridae</taxon>
        <taxon>Larentiinae</taxon>
        <taxon>Operophtera</taxon>
    </lineage>
</organism>
<evidence type="ECO:0000313" key="2">
    <source>
        <dbReference type="Proteomes" id="UP000037510"/>
    </source>
</evidence>
<dbReference type="InterPro" id="IPR029058">
    <property type="entry name" value="AB_hydrolase_fold"/>
</dbReference>
<dbReference type="STRING" id="104452.A0A0L7KUW1"/>
<comment type="caution">
    <text evidence="1">The sequence shown here is derived from an EMBL/GenBank/DDBJ whole genome shotgun (WGS) entry which is preliminary data.</text>
</comment>
<dbReference type="SUPFAM" id="SSF53474">
    <property type="entry name" value="alpha/beta-Hydrolases"/>
    <property type="match status" value="1"/>
</dbReference>
<dbReference type="Proteomes" id="UP000037510">
    <property type="component" value="Unassembled WGS sequence"/>
</dbReference>
<protein>
    <recommendedName>
        <fullName evidence="3">Oleoyl-[acyl-carrier-protein] hydrolase</fullName>
    </recommendedName>
</protein>
<sequence>MEGHHERFRLMCASLKLPAVVLQPGLDFLNETPEELALRYSKVLIKKLGVKDSFYLLGYECGVTVALELSAILEQHGKTGTVFCIGDGLDVIRAQVEEQLADFLTEEALQSGIIAHMFGLMSVEDTELIESVMKSCSSWEQRVEACLSALLGRVSHSAQYVRAVLEAAYARINTARTYHPRPHKLQSKIVLMRTKSSFTSSNDVTLQQFSEQPVDVHELAAPIAYATKDLRCASIINRYLPEDLLKTYENCNLCIPYAVDN</sequence>
<keyword evidence="2" id="KW-1185">Reference proteome</keyword>
<evidence type="ECO:0000313" key="1">
    <source>
        <dbReference type="EMBL" id="KOB66861.1"/>
    </source>
</evidence>
<name>A0A0L7KUW1_OPEBR</name>
<dbReference type="EMBL" id="JTDY01005583">
    <property type="protein sequence ID" value="KOB66861.1"/>
    <property type="molecule type" value="Genomic_DNA"/>
</dbReference>
<dbReference type="AlphaFoldDB" id="A0A0L7KUW1"/>
<proteinExistence type="predicted"/>
<gene>
    <name evidence="1" type="ORF">OBRU01_20665</name>
</gene>
<accession>A0A0L7KUW1</accession>